<evidence type="ECO:0000313" key="1">
    <source>
        <dbReference type="EMBL" id="KAJ9539362.1"/>
    </source>
</evidence>
<evidence type="ECO:0000313" key="2">
    <source>
        <dbReference type="Proteomes" id="UP001172457"/>
    </source>
</evidence>
<name>A0AA38VV19_9ASTR</name>
<comment type="caution">
    <text evidence="1">The sequence shown here is derived from an EMBL/GenBank/DDBJ whole genome shotgun (WGS) entry which is preliminary data.</text>
</comment>
<organism evidence="1 2">
    <name type="scientific">Centaurea solstitialis</name>
    <name type="common">yellow star-thistle</name>
    <dbReference type="NCBI Taxonomy" id="347529"/>
    <lineage>
        <taxon>Eukaryota</taxon>
        <taxon>Viridiplantae</taxon>
        <taxon>Streptophyta</taxon>
        <taxon>Embryophyta</taxon>
        <taxon>Tracheophyta</taxon>
        <taxon>Spermatophyta</taxon>
        <taxon>Magnoliopsida</taxon>
        <taxon>eudicotyledons</taxon>
        <taxon>Gunneridae</taxon>
        <taxon>Pentapetalae</taxon>
        <taxon>asterids</taxon>
        <taxon>campanulids</taxon>
        <taxon>Asterales</taxon>
        <taxon>Asteraceae</taxon>
        <taxon>Carduoideae</taxon>
        <taxon>Cardueae</taxon>
        <taxon>Centaureinae</taxon>
        <taxon>Centaurea</taxon>
    </lineage>
</organism>
<accession>A0AA38VV19</accession>
<keyword evidence="2" id="KW-1185">Reference proteome</keyword>
<sequence length="139" mass="15428">MRMDFLLVTILKVRHTEFSSSSRIIEESDNVKCNANTPNLPSTGPDWLFDIDSLTNNLSLSDAVSAGSSDEQVKESTQEFVMFPLPTIDPTEFCTDDGKRTVLPVQVSTAFILKVLPEGLMLLDCDKDGLMLKAKEKEL</sequence>
<proteinExistence type="predicted"/>
<gene>
    <name evidence="1" type="ORF">OSB04_032095</name>
</gene>
<protein>
    <submittedName>
        <fullName evidence="1">Uncharacterized protein</fullName>
    </submittedName>
</protein>
<dbReference type="Proteomes" id="UP001172457">
    <property type="component" value="Chromosome 8"/>
</dbReference>
<dbReference type="AlphaFoldDB" id="A0AA38VV19"/>
<reference evidence="1" key="1">
    <citation type="submission" date="2023-03" db="EMBL/GenBank/DDBJ databases">
        <title>Chromosome-scale reference genome and RAD-based genetic map of yellow starthistle (Centaurea solstitialis) reveal putative structural variation and QTLs associated with invader traits.</title>
        <authorList>
            <person name="Reatini B."/>
            <person name="Cang F.A."/>
            <person name="Jiang Q."/>
            <person name="Mckibben M.T.W."/>
            <person name="Barker M.S."/>
            <person name="Rieseberg L.H."/>
            <person name="Dlugosch K.M."/>
        </authorList>
    </citation>
    <scope>NUCLEOTIDE SEQUENCE</scope>
    <source>
        <strain evidence="1">CAN-66</strain>
        <tissue evidence="1">Leaf</tissue>
    </source>
</reference>
<dbReference type="EMBL" id="JARYMX010000008">
    <property type="protein sequence ID" value="KAJ9539362.1"/>
    <property type="molecule type" value="Genomic_DNA"/>
</dbReference>